<organism evidence="2 3">
    <name type="scientific">Streptomyces malaysiensis subsp. samsunensis</name>
    <dbReference type="NCBI Taxonomy" id="459658"/>
    <lineage>
        <taxon>Bacteria</taxon>
        <taxon>Bacillati</taxon>
        <taxon>Actinomycetota</taxon>
        <taxon>Actinomycetes</taxon>
        <taxon>Kitasatosporales</taxon>
        <taxon>Streptomycetaceae</taxon>
        <taxon>Streptomyces</taxon>
        <taxon>Streptomyces violaceusniger group</taxon>
    </lineage>
</organism>
<dbReference type="EMBL" id="JANIIC010000012">
    <property type="protein sequence ID" value="MCQ8830029.1"/>
    <property type="molecule type" value="Genomic_DNA"/>
</dbReference>
<dbReference type="AlphaFoldDB" id="A0A9X2LYL1"/>
<keyword evidence="3" id="KW-1185">Reference proteome</keyword>
<dbReference type="InterPro" id="IPR044855">
    <property type="entry name" value="CoA-Trfase_III_dom3_sf"/>
</dbReference>
<dbReference type="PANTHER" id="PTHR48207">
    <property type="entry name" value="SUCCINATE--HYDROXYMETHYLGLUTARATE COA-TRANSFERASE"/>
    <property type="match status" value="1"/>
</dbReference>
<dbReference type="InterPro" id="IPR023606">
    <property type="entry name" value="CoA-Trfase_III_dom_1_sf"/>
</dbReference>
<gene>
    <name evidence="2" type="ORF">NQU54_13300</name>
</gene>
<name>A0A9X2LYL1_STRMQ</name>
<proteinExistence type="predicted"/>
<evidence type="ECO:0000256" key="1">
    <source>
        <dbReference type="ARBA" id="ARBA00022679"/>
    </source>
</evidence>
<dbReference type="Proteomes" id="UP001142400">
    <property type="component" value="Unassembled WGS sequence"/>
</dbReference>
<dbReference type="SUPFAM" id="SSF89796">
    <property type="entry name" value="CoA-transferase family III (CaiB/BaiF)"/>
    <property type="match status" value="1"/>
</dbReference>
<dbReference type="GO" id="GO:0008410">
    <property type="term" value="F:CoA-transferase activity"/>
    <property type="evidence" value="ECO:0007669"/>
    <property type="project" value="TreeGrafter"/>
</dbReference>
<comment type="caution">
    <text evidence="2">The sequence shown here is derived from an EMBL/GenBank/DDBJ whole genome shotgun (WGS) entry which is preliminary data.</text>
</comment>
<sequence>MKVLSFSHFVQGPAASQYLADLGADVTKVEPPAGSWERRIGSAGIRLAGQSVTFLAVNRNKKSIAVDLKHPDAARVLRPLIERCDVVMENYRGGALEKLGLGYDAVRAVRPDIIYASATGWGSSGPMAGKPGVDLLVQARSGLVSVTGDGDGHVTAAGTPVVDHHGAALLAMGVLAAYVRRLATGQGTRVQSSLLGAGLDLQAESLALYYSGRRSRTDIRRPGALAAWFIDPPYGVYRLRDAHAAIALSGTMDDFAAALGSEELAAFDQQARRDRRAQYTRLLEQTLSAWTYQELVGRLEPLGFWIERVADYDDVRDDAQVAEEGLLMDMPVGDSHATVLNHPVRYDGRLPPLRTPPPRLGEHTRPLLRAAGFGDPEIDELISSGAVVAGDDGTARG</sequence>
<evidence type="ECO:0000313" key="2">
    <source>
        <dbReference type="EMBL" id="MCQ8830029.1"/>
    </source>
</evidence>
<dbReference type="InterPro" id="IPR050483">
    <property type="entry name" value="CoA-transferase_III_domain"/>
</dbReference>
<dbReference type="Gene3D" id="3.30.1540.10">
    <property type="entry name" value="formyl-coa transferase, domain 3"/>
    <property type="match status" value="1"/>
</dbReference>
<dbReference type="Gene3D" id="3.40.50.10540">
    <property type="entry name" value="Crotonobetainyl-coa:carnitine coa-transferase, domain 1"/>
    <property type="match status" value="1"/>
</dbReference>
<protein>
    <submittedName>
        <fullName evidence="2">CoA transferase</fullName>
    </submittedName>
</protein>
<evidence type="ECO:0000313" key="3">
    <source>
        <dbReference type="Proteomes" id="UP001142400"/>
    </source>
</evidence>
<reference evidence="2" key="1">
    <citation type="submission" date="2022-06" db="EMBL/GenBank/DDBJ databases">
        <title>WGS of actinobacteria.</title>
        <authorList>
            <person name="Thawai C."/>
        </authorList>
    </citation>
    <scope>NUCLEOTIDE SEQUENCE</scope>
    <source>
        <strain evidence="2">DSM 42010</strain>
    </source>
</reference>
<dbReference type="Pfam" id="PF02515">
    <property type="entry name" value="CoA_transf_3"/>
    <property type="match status" value="1"/>
</dbReference>
<accession>A0A9X2LYL1</accession>
<dbReference type="PANTHER" id="PTHR48207:SF4">
    <property type="entry name" value="BLL6097 PROTEIN"/>
    <property type="match status" value="1"/>
</dbReference>
<dbReference type="InterPro" id="IPR003673">
    <property type="entry name" value="CoA-Trfase_fam_III"/>
</dbReference>
<dbReference type="RefSeq" id="WP_257631240.1">
    <property type="nucleotide sequence ID" value="NZ_JANIIC010000012.1"/>
</dbReference>
<keyword evidence="1 2" id="KW-0808">Transferase</keyword>